<organism evidence="1 2">
    <name type="scientific">Rhynchospora pubera</name>
    <dbReference type="NCBI Taxonomy" id="906938"/>
    <lineage>
        <taxon>Eukaryota</taxon>
        <taxon>Viridiplantae</taxon>
        <taxon>Streptophyta</taxon>
        <taxon>Embryophyta</taxon>
        <taxon>Tracheophyta</taxon>
        <taxon>Spermatophyta</taxon>
        <taxon>Magnoliopsida</taxon>
        <taxon>Liliopsida</taxon>
        <taxon>Poales</taxon>
        <taxon>Cyperaceae</taxon>
        <taxon>Cyperoideae</taxon>
        <taxon>Rhynchosporeae</taxon>
        <taxon>Rhynchospora</taxon>
    </lineage>
</organism>
<proteinExistence type="predicted"/>
<reference evidence="1" key="1">
    <citation type="submission" date="2022-08" db="EMBL/GenBank/DDBJ databases">
        <authorList>
            <person name="Marques A."/>
        </authorList>
    </citation>
    <scope>NUCLEOTIDE SEQUENCE</scope>
    <source>
        <strain evidence="1">RhyPub2mFocal</strain>
        <tissue evidence="1">Leaves</tissue>
    </source>
</reference>
<dbReference type="AlphaFoldDB" id="A0AAV8HIA8"/>
<dbReference type="InterPro" id="IPR012881">
    <property type="entry name" value="DUF1685"/>
</dbReference>
<protein>
    <submittedName>
        <fullName evidence="1">Uncharacterized protein</fullName>
    </submittedName>
</protein>
<name>A0AAV8HIA8_9POAL</name>
<dbReference type="Proteomes" id="UP001140206">
    <property type="component" value="Chromosome 1"/>
</dbReference>
<dbReference type="Pfam" id="PF07939">
    <property type="entry name" value="DUF1685"/>
    <property type="match status" value="1"/>
</dbReference>
<evidence type="ECO:0000313" key="2">
    <source>
        <dbReference type="Proteomes" id="UP001140206"/>
    </source>
</evidence>
<evidence type="ECO:0000313" key="1">
    <source>
        <dbReference type="EMBL" id="KAJ4817610.1"/>
    </source>
</evidence>
<accession>A0AAV8HIA8</accession>
<gene>
    <name evidence="1" type="ORF">LUZ62_030176</name>
</gene>
<keyword evidence="2" id="KW-1185">Reference proteome</keyword>
<comment type="caution">
    <text evidence="1">The sequence shown here is derived from an EMBL/GenBank/DDBJ whole genome shotgun (WGS) entry which is preliminary data.</text>
</comment>
<sequence>MSDPFPNPKPFPKVNGLFKQHSWSPELQRDEAWHRREEIYRERRLTRSKSVTDDDLDEIQACVDLGFVDADGFSVGDAEAKKLSETFPGLDMYYAVKKGLKGFVAASASSSPAGSMASVASAGSSVSDLSPMGSPVSLFSPGDTLEMKKERLKQWAHVVGWSVRNKVGIMHQETVVLAALTSRNFLLRNGKFILISIIIMNLSLPPSPSPSPLSYLLSVVAGCIWNYGLCKSK</sequence>
<dbReference type="PANTHER" id="PTHR31865:SF1">
    <property type="entry name" value="INSERTASE, PUTATIVE (DUF1685)-RELATED"/>
    <property type="match status" value="1"/>
</dbReference>
<dbReference type="EMBL" id="JAMFTS010000001">
    <property type="protein sequence ID" value="KAJ4817610.1"/>
    <property type="molecule type" value="Genomic_DNA"/>
</dbReference>
<dbReference type="PANTHER" id="PTHR31865">
    <property type="entry name" value="OSJNBA0071G03.3 PROTEIN"/>
    <property type="match status" value="1"/>
</dbReference>